<dbReference type="EMBL" id="CP022743">
    <property type="protein sequence ID" value="ASU35683.1"/>
    <property type="molecule type" value="Genomic_DNA"/>
</dbReference>
<keyword evidence="1" id="KW-0732">Signal</keyword>
<dbReference type="Proteomes" id="UP000215002">
    <property type="component" value="Chromosome"/>
</dbReference>
<dbReference type="KEGG" id="muc:MuYL_3798"/>
<protein>
    <recommendedName>
        <fullName evidence="4">Lipocalin-like domain-containing protein</fullName>
    </recommendedName>
</protein>
<evidence type="ECO:0000313" key="2">
    <source>
        <dbReference type="EMBL" id="ASU35683.1"/>
    </source>
</evidence>
<dbReference type="AlphaFoldDB" id="A0A223P0M7"/>
<sequence>MKKKYLLLLLVVVAGFIVNSCKKTGQNPIETLFTGGTWQLASIEITQYTGNTQISDTTINDTCSQFFTFKTDFTCTYANFNCFSQPVSSGKWSLTPNKLFLMADMTCDSTSTLSVKPFINAQIINLGQYSMVLNTGDIAPNYSLTRPRKIVKYGFIRQKISGAN</sequence>
<dbReference type="OrthoDB" id="795195at2"/>
<reference evidence="2 3" key="1">
    <citation type="submission" date="2017-08" db="EMBL/GenBank/DDBJ databases">
        <title>Complete genome sequence of Mucilaginibacter sp. strain BJC16-A31.</title>
        <authorList>
            <consortium name="Henan University of Science and Technology"/>
            <person name="You X."/>
        </authorList>
    </citation>
    <scope>NUCLEOTIDE SEQUENCE [LARGE SCALE GENOMIC DNA]</scope>
    <source>
        <strain evidence="2 3">BJC16-A31</strain>
    </source>
</reference>
<evidence type="ECO:0000256" key="1">
    <source>
        <dbReference type="SAM" id="SignalP"/>
    </source>
</evidence>
<gene>
    <name evidence="2" type="ORF">MuYL_3798</name>
</gene>
<proteinExistence type="predicted"/>
<organism evidence="2 3">
    <name type="scientific">Mucilaginibacter xinganensis</name>
    <dbReference type="NCBI Taxonomy" id="1234841"/>
    <lineage>
        <taxon>Bacteria</taxon>
        <taxon>Pseudomonadati</taxon>
        <taxon>Bacteroidota</taxon>
        <taxon>Sphingobacteriia</taxon>
        <taxon>Sphingobacteriales</taxon>
        <taxon>Sphingobacteriaceae</taxon>
        <taxon>Mucilaginibacter</taxon>
    </lineage>
</organism>
<feature type="chain" id="PRO_5012488461" description="Lipocalin-like domain-containing protein" evidence="1">
    <location>
        <begin position="23"/>
        <end position="164"/>
    </location>
</feature>
<dbReference type="RefSeq" id="WP_094571824.1">
    <property type="nucleotide sequence ID" value="NZ_CP022743.1"/>
</dbReference>
<feature type="signal peptide" evidence="1">
    <location>
        <begin position="1"/>
        <end position="22"/>
    </location>
</feature>
<accession>A0A223P0M7</accession>
<evidence type="ECO:0008006" key="4">
    <source>
        <dbReference type="Google" id="ProtNLM"/>
    </source>
</evidence>
<name>A0A223P0M7_9SPHI</name>
<keyword evidence="3" id="KW-1185">Reference proteome</keyword>
<evidence type="ECO:0000313" key="3">
    <source>
        <dbReference type="Proteomes" id="UP000215002"/>
    </source>
</evidence>